<dbReference type="GO" id="GO:0008982">
    <property type="term" value="F:protein-N(PI)-phosphohistidine-sugar phosphotransferase activity"/>
    <property type="evidence" value="ECO:0007669"/>
    <property type="project" value="InterPro"/>
</dbReference>
<dbReference type="AlphaFoldDB" id="E6W1Z5"/>
<evidence type="ECO:0000256" key="2">
    <source>
        <dbReference type="ARBA" id="ARBA00022448"/>
    </source>
</evidence>
<dbReference type="Gene3D" id="3.40.35.10">
    <property type="entry name" value="Phosphotransferase system, sorbose subfamily IIB component"/>
    <property type="match status" value="1"/>
</dbReference>
<dbReference type="GO" id="GO:0016301">
    <property type="term" value="F:kinase activity"/>
    <property type="evidence" value="ECO:0007669"/>
    <property type="project" value="UniProtKB-KW"/>
</dbReference>
<organism evidence="9 10">
    <name type="scientific">Desulfurispirillum indicum (strain ATCC BAA-1389 / DSM 22839 / S5)</name>
    <dbReference type="NCBI Taxonomy" id="653733"/>
    <lineage>
        <taxon>Bacteria</taxon>
        <taxon>Pseudomonadati</taxon>
        <taxon>Chrysiogenota</taxon>
        <taxon>Chrysiogenia</taxon>
        <taxon>Chrysiogenales</taxon>
        <taxon>Chrysiogenaceae</taxon>
        <taxon>Desulfurispirillum</taxon>
    </lineage>
</organism>
<dbReference type="Proteomes" id="UP000002572">
    <property type="component" value="Chromosome"/>
</dbReference>
<gene>
    <name evidence="9" type="ordered locus">Selin_1894</name>
</gene>
<dbReference type="Pfam" id="PF03830">
    <property type="entry name" value="PTSIIB_sorb"/>
    <property type="match status" value="1"/>
</dbReference>
<keyword evidence="3" id="KW-0963">Cytoplasm</keyword>
<dbReference type="STRING" id="653733.Selin_1894"/>
<evidence type="ECO:0000256" key="5">
    <source>
        <dbReference type="ARBA" id="ARBA00022679"/>
    </source>
</evidence>
<keyword evidence="10" id="KW-1185">Reference proteome</keyword>
<dbReference type="OrthoDB" id="9788818at2"/>
<dbReference type="SUPFAM" id="SSF52728">
    <property type="entry name" value="PTS IIb component"/>
    <property type="match status" value="1"/>
</dbReference>
<evidence type="ECO:0000256" key="4">
    <source>
        <dbReference type="ARBA" id="ARBA00022597"/>
    </source>
</evidence>
<dbReference type="eggNOG" id="COG3444">
    <property type="taxonomic scope" value="Bacteria"/>
</dbReference>
<name>E6W1Z5_DESIS</name>
<comment type="subcellular location">
    <subcellularLocation>
        <location evidence="1">Cytoplasm</location>
    </subcellularLocation>
</comment>
<evidence type="ECO:0000256" key="7">
    <source>
        <dbReference type="ARBA" id="ARBA00022777"/>
    </source>
</evidence>
<keyword evidence="7" id="KW-0418">Kinase</keyword>
<reference evidence="9 10" key="1">
    <citation type="submission" date="2010-12" db="EMBL/GenBank/DDBJ databases">
        <title>Complete sequence of Desulfurispirillum indicum S5.</title>
        <authorList>
            <consortium name="US DOE Joint Genome Institute"/>
            <person name="Lucas S."/>
            <person name="Copeland A."/>
            <person name="Lapidus A."/>
            <person name="Cheng J.-F."/>
            <person name="Goodwin L."/>
            <person name="Pitluck S."/>
            <person name="Chertkov O."/>
            <person name="Held B."/>
            <person name="Detter J.C."/>
            <person name="Han C."/>
            <person name="Tapia R."/>
            <person name="Land M."/>
            <person name="Hauser L."/>
            <person name="Kyrpides N."/>
            <person name="Ivanova N."/>
            <person name="Mikhailova N."/>
            <person name="Haggblom M."/>
            <person name="Rauschenbach I."/>
            <person name="Bini E."/>
            <person name="Woyke T."/>
        </authorList>
    </citation>
    <scope>NUCLEOTIDE SEQUENCE [LARGE SCALE GENOMIC DNA]</scope>
    <source>
        <strain evidence="10">ATCC BAA-1389 / DSM 22839 / S5</strain>
    </source>
</reference>
<dbReference type="KEGG" id="din:Selin_1894"/>
<protein>
    <submittedName>
        <fullName evidence="9">PTS system sorbose subfamily IIB component</fullName>
    </submittedName>
</protein>
<dbReference type="FunCoup" id="E6W1Z5">
    <property type="interactions" value="60"/>
</dbReference>
<proteinExistence type="predicted"/>
<dbReference type="EMBL" id="CP002432">
    <property type="protein sequence ID" value="ADU66621.1"/>
    <property type="molecule type" value="Genomic_DNA"/>
</dbReference>
<keyword evidence="6" id="KW-0598">Phosphotransferase system</keyword>
<dbReference type="InterPro" id="IPR004720">
    <property type="entry name" value="PTS_IIB_sorbose-sp"/>
</dbReference>
<sequence length="149" mass="17234">MKKSSFIRLDERLVHGQVVHGWLRHLKARTIVVVDSRVAVDPLRQQIYRSAVPRGIDVQFMTPPQCEEVIDTLDETLFLFSSVEQMEEVLQQHPVQEINIGCMQKKSSRQQEFNSIYISDDELDRLRNLKATGAVIVFQKVPGEKKFIL</sequence>
<feature type="domain" description="PTS EIIB type-4" evidence="8">
    <location>
        <begin position="1"/>
        <end position="149"/>
    </location>
</feature>
<evidence type="ECO:0000313" key="9">
    <source>
        <dbReference type="EMBL" id="ADU66621.1"/>
    </source>
</evidence>
<dbReference type="RefSeq" id="WP_013506501.1">
    <property type="nucleotide sequence ID" value="NC_014836.1"/>
</dbReference>
<keyword evidence="2" id="KW-0813">Transport</keyword>
<dbReference type="PROSITE" id="PS51101">
    <property type="entry name" value="PTS_EIIB_TYPE_4"/>
    <property type="match status" value="1"/>
</dbReference>
<evidence type="ECO:0000259" key="8">
    <source>
        <dbReference type="PROSITE" id="PS51101"/>
    </source>
</evidence>
<dbReference type="InParanoid" id="E6W1Z5"/>
<keyword evidence="4" id="KW-0762">Sugar transport</keyword>
<evidence type="ECO:0000313" key="10">
    <source>
        <dbReference type="Proteomes" id="UP000002572"/>
    </source>
</evidence>
<dbReference type="GO" id="GO:0009401">
    <property type="term" value="P:phosphoenolpyruvate-dependent sugar phosphotransferase system"/>
    <property type="evidence" value="ECO:0007669"/>
    <property type="project" value="UniProtKB-KW"/>
</dbReference>
<evidence type="ECO:0000256" key="3">
    <source>
        <dbReference type="ARBA" id="ARBA00022490"/>
    </source>
</evidence>
<dbReference type="GO" id="GO:0005737">
    <property type="term" value="C:cytoplasm"/>
    <property type="evidence" value="ECO:0007669"/>
    <property type="project" value="UniProtKB-SubCell"/>
</dbReference>
<evidence type="ECO:0000256" key="1">
    <source>
        <dbReference type="ARBA" id="ARBA00004496"/>
    </source>
</evidence>
<evidence type="ECO:0000256" key="6">
    <source>
        <dbReference type="ARBA" id="ARBA00022683"/>
    </source>
</evidence>
<keyword evidence="5" id="KW-0808">Transferase</keyword>
<dbReference type="InterPro" id="IPR036667">
    <property type="entry name" value="PTS_IIB_sorbose-sp_sf"/>
</dbReference>
<dbReference type="HOGENOM" id="CLU_116175_2_1_0"/>
<accession>E6W1Z5</accession>